<name>R9NY62_PSEHS</name>
<dbReference type="GeneID" id="24106480"/>
<evidence type="ECO:0000313" key="2">
    <source>
        <dbReference type="Proteomes" id="UP000014071"/>
    </source>
</evidence>
<dbReference type="HOGENOM" id="CLU_2251249_0_0_1"/>
<accession>R9NY62</accession>
<sequence>MSWVKGRQLVLGYRVDTHHADRQQVGMDTVRWLRGIDCLRGRKSTARIVHSSFHDDTRRHLVQNDESRCVVCEKRAQTSTRTRFYPVRFPVNVAGIVFGVDFEI</sequence>
<evidence type="ECO:0000313" key="1">
    <source>
        <dbReference type="EMBL" id="GAC93614.1"/>
    </source>
</evidence>
<gene>
    <name evidence="1" type="ORF">PHSY_001179</name>
</gene>
<proteinExistence type="predicted"/>
<dbReference type="AlphaFoldDB" id="R9NY62"/>
<organism evidence="1 2">
    <name type="scientific">Pseudozyma hubeiensis (strain SY62)</name>
    <name type="common">Yeast</name>
    <dbReference type="NCBI Taxonomy" id="1305764"/>
    <lineage>
        <taxon>Eukaryota</taxon>
        <taxon>Fungi</taxon>
        <taxon>Dikarya</taxon>
        <taxon>Basidiomycota</taxon>
        <taxon>Ustilaginomycotina</taxon>
        <taxon>Ustilaginomycetes</taxon>
        <taxon>Ustilaginales</taxon>
        <taxon>Ustilaginaceae</taxon>
        <taxon>Pseudozyma</taxon>
    </lineage>
</organism>
<keyword evidence="2" id="KW-1185">Reference proteome</keyword>
<dbReference type="Proteomes" id="UP000014071">
    <property type="component" value="Unassembled WGS sequence"/>
</dbReference>
<reference evidence="2" key="1">
    <citation type="journal article" date="2013" name="Genome Announc.">
        <title>Draft genome sequence of the basidiomycetous yeast-like fungus Pseudozyma hubeiensis SY62, which produces an abundant amount of the biosurfactant mannosylerythritol lipids.</title>
        <authorList>
            <person name="Konishi M."/>
            <person name="Hatada Y."/>
            <person name="Horiuchi J."/>
        </authorList>
    </citation>
    <scope>NUCLEOTIDE SEQUENCE [LARGE SCALE GENOMIC DNA]</scope>
    <source>
        <strain evidence="2">SY62</strain>
    </source>
</reference>
<protein>
    <submittedName>
        <fullName evidence="1">Uncharacterized protein</fullName>
    </submittedName>
</protein>
<dbReference type="RefSeq" id="XP_012187201.1">
    <property type="nucleotide sequence ID" value="XM_012331811.1"/>
</dbReference>
<dbReference type="EMBL" id="DF238777">
    <property type="protein sequence ID" value="GAC93614.1"/>
    <property type="molecule type" value="Genomic_DNA"/>
</dbReference>